<dbReference type="Gene3D" id="3.20.20.80">
    <property type="entry name" value="Glycosidases"/>
    <property type="match status" value="1"/>
</dbReference>
<feature type="non-terminal residue" evidence="1">
    <location>
        <position position="166"/>
    </location>
</feature>
<gene>
    <name evidence="1" type="ORF">OKA104_LOCUS27238</name>
</gene>
<dbReference type="Proteomes" id="UP000663881">
    <property type="component" value="Unassembled WGS sequence"/>
</dbReference>
<dbReference type="GO" id="GO:0051118">
    <property type="term" value="F:glucan endo-1,3-alpha-glucosidase activity"/>
    <property type="evidence" value="ECO:0007669"/>
    <property type="project" value="InterPro"/>
</dbReference>
<accession>A0A819KW89</accession>
<reference evidence="1" key="1">
    <citation type="submission" date="2021-02" db="EMBL/GenBank/DDBJ databases">
        <authorList>
            <person name="Nowell W R."/>
        </authorList>
    </citation>
    <scope>NUCLEOTIDE SEQUENCE</scope>
</reference>
<name>A0A819KW89_9BILA</name>
<dbReference type="EMBL" id="CAJOAY010002479">
    <property type="protein sequence ID" value="CAF3955942.1"/>
    <property type="molecule type" value="Genomic_DNA"/>
</dbReference>
<proteinExistence type="predicted"/>
<feature type="non-terminal residue" evidence="1">
    <location>
        <position position="1"/>
    </location>
</feature>
<sequence>MIHFSHPSQFLGLIEQWHNHKSYYLHNGHPFVSTFYGARLSFGESSPSNGWQKHYREPLQAKGIWTYFVPAFSDAMGSPTGFTYAFPVIDGVMNWDGAWPYESDGQVDVSSASDQAYLTDTHTYSKTFMMAISPVQFKHMDHNQNWYRRGELNYATRIRQVLSLAP</sequence>
<dbReference type="Pfam" id="PF03659">
    <property type="entry name" value="Glyco_hydro_71"/>
    <property type="match status" value="1"/>
</dbReference>
<dbReference type="AlphaFoldDB" id="A0A819KW89"/>
<dbReference type="InterPro" id="IPR005197">
    <property type="entry name" value="Glyco_hydro_71"/>
</dbReference>
<evidence type="ECO:0000313" key="2">
    <source>
        <dbReference type="Proteomes" id="UP000663881"/>
    </source>
</evidence>
<organism evidence="1 2">
    <name type="scientific">Adineta steineri</name>
    <dbReference type="NCBI Taxonomy" id="433720"/>
    <lineage>
        <taxon>Eukaryota</taxon>
        <taxon>Metazoa</taxon>
        <taxon>Spiralia</taxon>
        <taxon>Gnathifera</taxon>
        <taxon>Rotifera</taxon>
        <taxon>Eurotatoria</taxon>
        <taxon>Bdelloidea</taxon>
        <taxon>Adinetida</taxon>
        <taxon>Adinetidae</taxon>
        <taxon>Adineta</taxon>
    </lineage>
</organism>
<comment type="caution">
    <text evidence="1">The sequence shown here is derived from an EMBL/GenBank/DDBJ whole genome shotgun (WGS) entry which is preliminary data.</text>
</comment>
<evidence type="ECO:0000313" key="1">
    <source>
        <dbReference type="EMBL" id="CAF3955942.1"/>
    </source>
</evidence>
<protein>
    <submittedName>
        <fullName evidence="1">Uncharacterized protein</fullName>
    </submittedName>
</protein>